<dbReference type="SUPFAM" id="SSF53067">
    <property type="entry name" value="Actin-like ATPase domain"/>
    <property type="match status" value="1"/>
</dbReference>
<proteinExistence type="predicted"/>
<name>A0ABN7WZ79_GIGMA</name>
<evidence type="ECO:0000313" key="4">
    <source>
        <dbReference type="Proteomes" id="UP000789901"/>
    </source>
</evidence>
<dbReference type="InterPro" id="IPR043129">
    <property type="entry name" value="ATPase_NBD"/>
</dbReference>
<evidence type="ECO:0000256" key="1">
    <source>
        <dbReference type="ARBA" id="ARBA00022741"/>
    </source>
</evidence>
<keyword evidence="1" id="KW-0547">Nucleotide-binding</keyword>
<feature type="non-terminal residue" evidence="3">
    <location>
        <position position="1"/>
    </location>
</feature>
<protein>
    <submittedName>
        <fullName evidence="3">9373_t:CDS:1</fullName>
    </submittedName>
</protein>
<dbReference type="Gene3D" id="3.30.420.40">
    <property type="match status" value="2"/>
</dbReference>
<dbReference type="PANTHER" id="PTHR19375">
    <property type="entry name" value="HEAT SHOCK PROTEIN 70KDA"/>
    <property type="match status" value="1"/>
</dbReference>
<keyword evidence="2" id="KW-0067">ATP-binding</keyword>
<keyword evidence="4" id="KW-1185">Reference proteome</keyword>
<comment type="caution">
    <text evidence="3">The sequence shown here is derived from an EMBL/GenBank/DDBJ whole genome shotgun (WGS) entry which is preliminary data.</text>
</comment>
<evidence type="ECO:0000313" key="3">
    <source>
        <dbReference type="EMBL" id="CAG8844176.1"/>
    </source>
</evidence>
<dbReference type="InterPro" id="IPR013126">
    <property type="entry name" value="Hsp_70_fam"/>
</dbReference>
<dbReference type="Gene3D" id="3.90.640.10">
    <property type="entry name" value="Actin, Chain A, domain 4"/>
    <property type="match status" value="1"/>
</dbReference>
<dbReference type="EMBL" id="CAJVQB010074921">
    <property type="protein sequence ID" value="CAG8844176.1"/>
    <property type="molecule type" value="Genomic_DNA"/>
</dbReference>
<evidence type="ECO:0000256" key="2">
    <source>
        <dbReference type="ARBA" id="ARBA00022840"/>
    </source>
</evidence>
<reference evidence="3 4" key="1">
    <citation type="submission" date="2021-06" db="EMBL/GenBank/DDBJ databases">
        <authorList>
            <person name="Kallberg Y."/>
            <person name="Tangrot J."/>
            <person name="Rosling A."/>
        </authorList>
    </citation>
    <scope>NUCLEOTIDE SEQUENCE [LARGE SCALE GENOMIC DNA]</scope>
    <source>
        <strain evidence="3 4">120-4 pot B 10/14</strain>
    </source>
</reference>
<sequence>MIDASLIAGLNIFHIINKPMAIAIAYGLDKKVSDSGTFDIALLTIEERIFEIKTTASDIHLGSEDFDNCLVNHFVQEFKWKFKKDLITNTQALYYL</sequence>
<organism evidence="3 4">
    <name type="scientific">Gigaspora margarita</name>
    <dbReference type="NCBI Taxonomy" id="4874"/>
    <lineage>
        <taxon>Eukaryota</taxon>
        <taxon>Fungi</taxon>
        <taxon>Fungi incertae sedis</taxon>
        <taxon>Mucoromycota</taxon>
        <taxon>Glomeromycotina</taxon>
        <taxon>Glomeromycetes</taxon>
        <taxon>Diversisporales</taxon>
        <taxon>Gigasporaceae</taxon>
        <taxon>Gigaspora</taxon>
    </lineage>
</organism>
<gene>
    <name evidence="3" type="ORF">GMARGA_LOCUS36943</name>
</gene>
<accession>A0ABN7WZ79</accession>
<dbReference type="Pfam" id="PF00012">
    <property type="entry name" value="HSP70"/>
    <property type="match status" value="1"/>
</dbReference>
<dbReference type="Proteomes" id="UP000789901">
    <property type="component" value="Unassembled WGS sequence"/>
</dbReference>